<protein>
    <recommendedName>
        <fullName evidence="3">RNase H type-1 domain-containing protein</fullName>
    </recommendedName>
</protein>
<proteinExistence type="predicted"/>
<evidence type="ECO:0008006" key="3">
    <source>
        <dbReference type="Google" id="ProtNLM"/>
    </source>
</evidence>
<dbReference type="EMBL" id="RDQH01000330">
    <property type="protein sequence ID" value="RXI01487.1"/>
    <property type="molecule type" value="Genomic_DNA"/>
</dbReference>
<name>A0A498K272_MALDO</name>
<sequence length="85" mass="9093">MEHRDGRVLGAGGMGADGVEGEQFQWTKPSFGVLKLNCDATWKKKTNVGGVGWVLHNFTGLPKFVGGVGGERFATAIMADEEAIR</sequence>
<accession>A0A498K272</accession>
<comment type="caution">
    <text evidence="1">The sequence shown here is derived from an EMBL/GenBank/DDBJ whole genome shotgun (WGS) entry which is preliminary data.</text>
</comment>
<dbReference type="Proteomes" id="UP000290289">
    <property type="component" value="Chromosome 4"/>
</dbReference>
<keyword evidence="2" id="KW-1185">Reference proteome</keyword>
<organism evidence="1 2">
    <name type="scientific">Malus domestica</name>
    <name type="common">Apple</name>
    <name type="synonym">Pyrus malus</name>
    <dbReference type="NCBI Taxonomy" id="3750"/>
    <lineage>
        <taxon>Eukaryota</taxon>
        <taxon>Viridiplantae</taxon>
        <taxon>Streptophyta</taxon>
        <taxon>Embryophyta</taxon>
        <taxon>Tracheophyta</taxon>
        <taxon>Spermatophyta</taxon>
        <taxon>Magnoliopsida</taxon>
        <taxon>eudicotyledons</taxon>
        <taxon>Gunneridae</taxon>
        <taxon>Pentapetalae</taxon>
        <taxon>rosids</taxon>
        <taxon>fabids</taxon>
        <taxon>Rosales</taxon>
        <taxon>Rosaceae</taxon>
        <taxon>Amygdaloideae</taxon>
        <taxon>Maleae</taxon>
        <taxon>Malus</taxon>
    </lineage>
</organism>
<evidence type="ECO:0000313" key="1">
    <source>
        <dbReference type="EMBL" id="RXI01487.1"/>
    </source>
</evidence>
<gene>
    <name evidence="1" type="ORF">DVH24_014836</name>
</gene>
<dbReference type="AlphaFoldDB" id="A0A498K272"/>
<evidence type="ECO:0000313" key="2">
    <source>
        <dbReference type="Proteomes" id="UP000290289"/>
    </source>
</evidence>
<reference evidence="1 2" key="1">
    <citation type="submission" date="2018-10" db="EMBL/GenBank/DDBJ databases">
        <title>A high-quality apple genome assembly.</title>
        <authorList>
            <person name="Hu J."/>
        </authorList>
    </citation>
    <scope>NUCLEOTIDE SEQUENCE [LARGE SCALE GENOMIC DNA]</scope>
    <source>
        <strain evidence="2">cv. HFTH1</strain>
        <tissue evidence="1">Young leaf</tissue>
    </source>
</reference>